<dbReference type="Proteomes" id="UP000243515">
    <property type="component" value="Unassembled WGS sequence"/>
</dbReference>
<gene>
    <name evidence="4" type="ORF">Egran_03541</name>
</gene>
<keyword evidence="1" id="KW-0479">Metal-binding</keyword>
<keyword evidence="1" id="KW-0863">Zinc-finger</keyword>
<keyword evidence="5" id="KW-1185">Reference proteome</keyword>
<evidence type="ECO:0000259" key="3">
    <source>
        <dbReference type="PROSITE" id="PS50157"/>
    </source>
</evidence>
<feature type="region of interest" description="Disordered" evidence="2">
    <location>
        <begin position="133"/>
        <end position="429"/>
    </location>
</feature>
<keyword evidence="1" id="KW-0862">Zinc</keyword>
<comment type="caution">
    <text evidence="4">The sequence shown here is derived from an EMBL/GenBank/DDBJ whole genome shotgun (WGS) entry which is preliminary data.</text>
</comment>
<organism evidence="4 5">
    <name type="scientific">Elaphomyces granulatus</name>
    <dbReference type="NCBI Taxonomy" id="519963"/>
    <lineage>
        <taxon>Eukaryota</taxon>
        <taxon>Fungi</taxon>
        <taxon>Dikarya</taxon>
        <taxon>Ascomycota</taxon>
        <taxon>Pezizomycotina</taxon>
        <taxon>Eurotiomycetes</taxon>
        <taxon>Eurotiomycetidae</taxon>
        <taxon>Eurotiales</taxon>
        <taxon>Elaphomycetaceae</taxon>
        <taxon>Elaphomyces</taxon>
    </lineage>
</organism>
<dbReference type="PANTHER" id="PTHR46179">
    <property type="entry name" value="ZINC FINGER PROTEIN"/>
    <property type="match status" value="1"/>
</dbReference>
<sequence length="520" mass="56756">MTPDVYDSDDALNRSPLLKAQVIKYQVEDPQPPFAKRWHSGDGRGDSHSTMGSPSRSSRKRGQQSKPLTNLADAVLISHLDPNRPDIATEARENPLEYDQRPEDGGEPPIRSSHQIPGLSEAASKALSLLPDGQQPVAFPADPQVGLPDNSQTLKPDWRQRTVLLSTNSVEDPNAARIKKEPKSPRFAFPPHHHLKPPSEINASEDSLATSPLGKFTISPSERPVQEHLPAFQSRHPLPSEDSLATSPLGKFTISPSERPVQEHLPALQSRHPLPQSAAGSSPDNVKSLPSLQATLGEQLSEPARKDHPGRPPHPFPPISTTSPLTLGAFARERSLSGPCQLPPSPYPHHLSPVSSKDFSGLSPPASLGRPTPTTLKPELAYPIDQPARSPQMVKSPSANYPTPTERKPEETEPQPFPTPGSAQSNGHISGNGQYRCTYPGCTATSFQTQYLLNSHANVHSTERPHFCPVTGCNRGEGGKGFKRKNEMIRHGLVHDSPGYVCPFCPNQQHRYPRPDNLQR</sequence>
<evidence type="ECO:0000256" key="1">
    <source>
        <dbReference type="PROSITE-ProRule" id="PRU00042"/>
    </source>
</evidence>
<evidence type="ECO:0000256" key="2">
    <source>
        <dbReference type="SAM" id="MobiDB-lite"/>
    </source>
</evidence>
<dbReference type="AlphaFoldDB" id="A0A232LX61"/>
<dbReference type="InterPro" id="IPR013087">
    <property type="entry name" value="Znf_C2H2_type"/>
</dbReference>
<dbReference type="EMBL" id="NPHW01003948">
    <property type="protein sequence ID" value="OXV08696.1"/>
    <property type="molecule type" value="Genomic_DNA"/>
</dbReference>
<protein>
    <recommendedName>
        <fullName evidence="3">C2H2-type domain-containing protein</fullName>
    </recommendedName>
</protein>
<dbReference type="Gene3D" id="3.30.160.60">
    <property type="entry name" value="Classic Zinc Finger"/>
    <property type="match status" value="2"/>
</dbReference>
<dbReference type="SMART" id="SM00355">
    <property type="entry name" value="ZnF_C2H2"/>
    <property type="match status" value="2"/>
</dbReference>
<dbReference type="SUPFAM" id="SSF57667">
    <property type="entry name" value="beta-beta-alpha zinc fingers"/>
    <property type="match status" value="1"/>
</dbReference>
<dbReference type="GO" id="GO:0006357">
    <property type="term" value="P:regulation of transcription by RNA polymerase II"/>
    <property type="evidence" value="ECO:0007669"/>
    <property type="project" value="TreeGrafter"/>
</dbReference>
<name>A0A232LX61_9EURO</name>
<feature type="region of interest" description="Disordered" evidence="2">
    <location>
        <begin position="25"/>
        <end position="115"/>
    </location>
</feature>
<feature type="compositionally biased region" description="Polar residues" evidence="2">
    <location>
        <begin position="278"/>
        <end position="298"/>
    </location>
</feature>
<dbReference type="InterPro" id="IPR036236">
    <property type="entry name" value="Znf_C2H2_sf"/>
</dbReference>
<proteinExistence type="predicted"/>
<evidence type="ECO:0000313" key="5">
    <source>
        <dbReference type="Proteomes" id="UP000243515"/>
    </source>
</evidence>
<dbReference type="GO" id="GO:0005634">
    <property type="term" value="C:nucleus"/>
    <property type="evidence" value="ECO:0007669"/>
    <property type="project" value="TreeGrafter"/>
</dbReference>
<dbReference type="PANTHER" id="PTHR46179:SF19">
    <property type="entry name" value="C2H2 FINGER DOMAIN TRANSCRIPTION FACTOR (EUROFUNG)-RELATED"/>
    <property type="match status" value="1"/>
</dbReference>
<evidence type="ECO:0000313" key="4">
    <source>
        <dbReference type="EMBL" id="OXV08696.1"/>
    </source>
</evidence>
<dbReference type="InterPro" id="IPR051061">
    <property type="entry name" value="Zinc_finger_trans_reg"/>
</dbReference>
<feature type="compositionally biased region" description="Polar residues" evidence="2">
    <location>
        <begin position="201"/>
        <end position="210"/>
    </location>
</feature>
<feature type="compositionally biased region" description="Basic and acidic residues" evidence="2">
    <location>
        <begin position="81"/>
        <end position="104"/>
    </location>
</feature>
<dbReference type="GO" id="GO:0008270">
    <property type="term" value="F:zinc ion binding"/>
    <property type="evidence" value="ECO:0007669"/>
    <property type="project" value="UniProtKB-KW"/>
</dbReference>
<dbReference type="PROSITE" id="PS50157">
    <property type="entry name" value="ZINC_FINGER_C2H2_2"/>
    <property type="match status" value="1"/>
</dbReference>
<feature type="domain" description="C2H2-type" evidence="3">
    <location>
        <begin position="435"/>
        <end position="465"/>
    </location>
</feature>
<dbReference type="OrthoDB" id="6077919at2759"/>
<accession>A0A232LX61</accession>
<reference evidence="4 5" key="1">
    <citation type="journal article" date="2015" name="Environ. Microbiol.">
        <title>Metagenome sequence of Elaphomyces granulatus from sporocarp tissue reveals Ascomycota ectomycorrhizal fingerprints of genome expansion and a Proteobacteria-rich microbiome.</title>
        <authorList>
            <person name="Quandt C.A."/>
            <person name="Kohler A."/>
            <person name="Hesse C.N."/>
            <person name="Sharpton T.J."/>
            <person name="Martin F."/>
            <person name="Spatafora J.W."/>
        </authorList>
    </citation>
    <scope>NUCLEOTIDE SEQUENCE [LARGE SCALE GENOMIC DNA]</scope>
    <source>
        <strain evidence="4 5">OSC145934</strain>
    </source>
</reference>